<dbReference type="Proteomes" id="UP000504632">
    <property type="component" value="Chromosome 6"/>
</dbReference>
<proteinExistence type="inferred from homology"/>
<dbReference type="RefSeq" id="XP_030634110.1">
    <property type="nucleotide sequence ID" value="XM_030778250.1"/>
</dbReference>
<feature type="coiled-coil region" evidence="7">
    <location>
        <begin position="367"/>
        <end position="441"/>
    </location>
</feature>
<dbReference type="OrthoDB" id="10015001at2759"/>
<evidence type="ECO:0000313" key="11">
    <source>
        <dbReference type="Proteomes" id="UP000504632"/>
    </source>
</evidence>
<evidence type="ECO:0000259" key="9">
    <source>
        <dbReference type="Pfam" id="PF07888"/>
    </source>
</evidence>
<feature type="region of interest" description="Disordered" evidence="8">
    <location>
        <begin position="458"/>
        <end position="554"/>
    </location>
</feature>
<accession>A0A6J2VMB8</accession>
<evidence type="ECO:0000256" key="3">
    <source>
        <dbReference type="ARBA" id="ARBA00022490"/>
    </source>
</evidence>
<dbReference type="Gene3D" id="1.10.287.1490">
    <property type="match status" value="1"/>
</dbReference>
<comment type="similarity">
    <text evidence="6">Belongs to the CALCOCO family.</text>
</comment>
<comment type="subcellular location">
    <subcellularLocation>
        <location evidence="2">Cytoplasm</location>
    </subcellularLocation>
    <subcellularLocation>
        <location evidence="1">Nucleus</location>
    </subcellularLocation>
</comment>
<dbReference type="SUPFAM" id="SSF90257">
    <property type="entry name" value="Myosin rod fragments"/>
    <property type="match status" value="1"/>
</dbReference>
<feature type="region of interest" description="Disordered" evidence="8">
    <location>
        <begin position="216"/>
        <end position="236"/>
    </location>
</feature>
<feature type="region of interest" description="Disordered" evidence="8">
    <location>
        <begin position="166"/>
        <end position="196"/>
    </location>
</feature>
<evidence type="ECO:0000256" key="4">
    <source>
        <dbReference type="ARBA" id="ARBA00023054"/>
    </source>
</evidence>
<dbReference type="Pfam" id="PF07888">
    <property type="entry name" value="CALCOCO1"/>
    <property type="match status" value="1"/>
</dbReference>
<dbReference type="GO" id="GO:0005634">
    <property type="term" value="C:nucleus"/>
    <property type="evidence" value="ECO:0007669"/>
    <property type="project" value="UniProtKB-SubCell"/>
</dbReference>
<dbReference type="CTD" id="386968"/>
<feature type="domain" description="Calcium binding and coiled-coil" evidence="9">
    <location>
        <begin position="295"/>
        <end position="488"/>
    </location>
</feature>
<gene>
    <name evidence="12" type="primary">calcoco1b</name>
</gene>
<dbReference type="GO" id="GO:0003713">
    <property type="term" value="F:transcription coactivator activity"/>
    <property type="evidence" value="ECO:0007669"/>
    <property type="project" value="TreeGrafter"/>
</dbReference>
<keyword evidence="5" id="KW-0539">Nucleus</keyword>
<feature type="domain" description="SKICH" evidence="10">
    <location>
        <begin position="7"/>
        <end position="110"/>
    </location>
</feature>
<dbReference type="GO" id="GO:0005737">
    <property type="term" value="C:cytoplasm"/>
    <property type="evidence" value="ECO:0007669"/>
    <property type="project" value="UniProtKB-SubCell"/>
</dbReference>
<evidence type="ECO:0000256" key="2">
    <source>
        <dbReference type="ARBA" id="ARBA00004496"/>
    </source>
</evidence>
<dbReference type="GeneID" id="115815293"/>
<keyword evidence="3" id="KW-0963">Cytoplasm</keyword>
<dbReference type="Pfam" id="PF17751">
    <property type="entry name" value="SKICH"/>
    <property type="match status" value="1"/>
</dbReference>
<keyword evidence="11" id="KW-1185">Reference proteome</keyword>
<evidence type="ECO:0000256" key="6">
    <source>
        <dbReference type="ARBA" id="ARBA00037963"/>
    </source>
</evidence>
<dbReference type="InterPro" id="IPR041611">
    <property type="entry name" value="SKICH"/>
</dbReference>
<name>A0A6J2VMB8_CHACN</name>
<evidence type="ECO:0000256" key="8">
    <source>
        <dbReference type="SAM" id="MobiDB-lite"/>
    </source>
</evidence>
<evidence type="ECO:0000259" key="10">
    <source>
        <dbReference type="Pfam" id="PF17751"/>
    </source>
</evidence>
<evidence type="ECO:0000256" key="5">
    <source>
        <dbReference type="ARBA" id="ARBA00023242"/>
    </source>
</evidence>
<feature type="compositionally biased region" description="Basic and acidic residues" evidence="8">
    <location>
        <begin position="174"/>
        <end position="196"/>
    </location>
</feature>
<dbReference type="GO" id="GO:0045944">
    <property type="term" value="P:positive regulation of transcription by RNA polymerase II"/>
    <property type="evidence" value="ECO:0007669"/>
    <property type="project" value="TreeGrafter"/>
</dbReference>
<dbReference type="FunCoup" id="A0A6J2VMB8">
    <property type="interactions" value="174"/>
</dbReference>
<dbReference type="PANTHER" id="PTHR31915">
    <property type="entry name" value="SKICH DOMAIN-CONTAINING PROTEIN"/>
    <property type="match status" value="1"/>
</dbReference>
<dbReference type="Gene3D" id="2.60.40.2840">
    <property type="match status" value="1"/>
</dbReference>
<dbReference type="InParanoid" id="A0A6J2VMB8"/>
<dbReference type="InterPro" id="IPR012852">
    <property type="entry name" value="CALCOCO1-like"/>
</dbReference>
<keyword evidence="4 7" id="KW-0175">Coiled coil</keyword>
<feature type="compositionally biased region" description="Polar residues" evidence="8">
    <location>
        <begin position="522"/>
        <end position="533"/>
    </location>
</feature>
<reference evidence="12" key="1">
    <citation type="submission" date="2025-08" db="UniProtKB">
        <authorList>
            <consortium name="RefSeq"/>
        </authorList>
    </citation>
    <scope>IDENTIFICATION</scope>
</reference>
<evidence type="ECO:0000256" key="7">
    <source>
        <dbReference type="SAM" id="Coils"/>
    </source>
</evidence>
<dbReference type="AlphaFoldDB" id="A0A6J2VMB8"/>
<dbReference type="PANTHER" id="PTHR31915:SF5">
    <property type="entry name" value="CALCIUM-BINDING AND COILED-COIL DOMAIN-CONTAINING PROTEIN 1"/>
    <property type="match status" value="1"/>
</dbReference>
<dbReference type="InterPro" id="IPR051002">
    <property type="entry name" value="UBA_autophagy_assoc_protein"/>
</dbReference>
<feature type="compositionally biased region" description="Low complexity" evidence="8">
    <location>
        <begin position="461"/>
        <end position="478"/>
    </location>
</feature>
<evidence type="ECO:0000313" key="12">
    <source>
        <dbReference type="RefSeq" id="XP_030634110.1"/>
    </source>
</evidence>
<organism evidence="11 12">
    <name type="scientific">Chanos chanos</name>
    <name type="common">Milkfish</name>
    <name type="synonym">Mugil chanos</name>
    <dbReference type="NCBI Taxonomy" id="29144"/>
    <lineage>
        <taxon>Eukaryota</taxon>
        <taxon>Metazoa</taxon>
        <taxon>Chordata</taxon>
        <taxon>Craniata</taxon>
        <taxon>Vertebrata</taxon>
        <taxon>Euteleostomi</taxon>
        <taxon>Actinopterygii</taxon>
        <taxon>Neopterygii</taxon>
        <taxon>Teleostei</taxon>
        <taxon>Ostariophysi</taxon>
        <taxon>Gonorynchiformes</taxon>
        <taxon>Chanidae</taxon>
        <taxon>Chanos</taxon>
    </lineage>
</organism>
<sequence>MEKPWKVKFRNVGRSYFPQTRVECHYSISKRHNWTSRDWIGLFKVGWRSVRQYYTFAWALVPEGYKEGTDADCCVHFHSFYLPNPGALEYQFVYVDENGKVRAISPQFTFCAPRPLDELVTLEEEKDGEEEEEVGEDLLLVVPKAQILQSQLETCQQDLKKLHSKLEDAEEELEREREESRKIMEDSEREKEGMRDEIAELRDNLRTCLEQIKKMEGKQKETQNSHETVSAELSGLWAEKAGSQQRIRELEEDMSALTLQKQEAEAELERMKDRIRKMSMQRREEEEERKNLQREAEAAHNELQTLQERLASTDLHTEALRRDLSELGTLQSHSHAELHQTRLQLAQVTLQLSQANLALREGQAAWAQEKEALRQNVELEKERIQKLIRELQKKEEWLQEERSEREKLEVELGKEKDCNRELRASLKVAQKEREMQQLETQELLGRIHELEQMLDTESDAKWSQAASTATAKSDSAPSVKDLKENPEVEPQTLADPQDKPDRPVDINQSSPLAPKEQREDQTLNTEMGEQDAQSDQKDSEDSPSLMPELTFPSLSGVTSSLPTVILLTTQCGDTEETERDLMLLVYISADRVPRISVHSNFTIHSADPAHKMGQPQK</sequence>
<evidence type="ECO:0000256" key="1">
    <source>
        <dbReference type="ARBA" id="ARBA00004123"/>
    </source>
</evidence>
<protein>
    <submittedName>
        <fullName evidence="12">Calcium-binding and coiled-coil domain-containing protein 1b</fullName>
    </submittedName>
</protein>